<dbReference type="InterPro" id="IPR010765">
    <property type="entry name" value="DUF1350"/>
</dbReference>
<protein>
    <submittedName>
        <fullName evidence="1">Uncharacterized protein</fullName>
    </submittedName>
</protein>
<gene>
    <name evidence="1" type="ORF">TOLI1172_LOCUS7606</name>
</gene>
<dbReference type="Pfam" id="PF07082">
    <property type="entry name" value="DUF1350"/>
    <property type="match status" value="1"/>
</dbReference>
<organism evidence="1">
    <name type="scientific">Timspurckia oligopyrenoides</name>
    <dbReference type="NCBI Taxonomy" id="708627"/>
    <lineage>
        <taxon>Eukaryota</taxon>
        <taxon>Rhodophyta</taxon>
        <taxon>Bangiophyceae</taxon>
        <taxon>Porphyridiales</taxon>
        <taxon>Porphyridiaceae</taxon>
        <taxon>Timspurckia</taxon>
    </lineage>
</organism>
<dbReference type="PANTHER" id="PTHR34127:SF3">
    <property type="entry name" value="INITIATION FACTOR 4F SUBUNIT (DUF1350)"/>
    <property type="match status" value="1"/>
</dbReference>
<accession>A0A7S0ZJJ8</accession>
<name>A0A7S0ZJJ8_9RHOD</name>
<dbReference type="EMBL" id="HBFP01010588">
    <property type="protein sequence ID" value="CAD8823210.1"/>
    <property type="molecule type" value="Transcribed_RNA"/>
</dbReference>
<proteinExistence type="predicted"/>
<sequence>MTEFTPTSKECKDALEKMYCADHSLIIKFRSDPIDESEKLENALRKRMDSADSEVKSVTMETLFGSHTSPATPDVFLKDKVPFLEECAPEWMKRVREPVRKYVLRDVDQAIDLIDEWILKRIENNEV</sequence>
<reference evidence="1" key="1">
    <citation type="submission" date="2021-01" db="EMBL/GenBank/DDBJ databases">
        <authorList>
            <person name="Corre E."/>
            <person name="Pelletier E."/>
            <person name="Niang G."/>
            <person name="Scheremetjew M."/>
            <person name="Finn R."/>
            <person name="Kale V."/>
            <person name="Holt S."/>
            <person name="Cochrane G."/>
            <person name="Meng A."/>
            <person name="Brown T."/>
            <person name="Cohen L."/>
        </authorList>
    </citation>
    <scope>NUCLEOTIDE SEQUENCE</scope>
    <source>
        <strain evidence="1">CCMP3278</strain>
    </source>
</reference>
<dbReference type="PANTHER" id="PTHR34127">
    <property type="entry name" value="OS04G0405600 PROTEIN"/>
    <property type="match status" value="1"/>
</dbReference>
<evidence type="ECO:0000313" key="1">
    <source>
        <dbReference type="EMBL" id="CAD8823210.1"/>
    </source>
</evidence>
<dbReference type="AlphaFoldDB" id="A0A7S0ZJJ8"/>